<gene>
    <name evidence="6" type="ORF">S03H2_69256</name>
</gene>
<dbReference type="PROSITE" id="PS51217">
    <property type="entry name" value="UVRD_HELICASE_CTER"/>
    <property type="match status" value="1"/>
</dbReference>
<dbReference type="InterPro" id="IPR000212">
    <property type="entry name" value="DNA_helicase_UvrD/REP"/>
</dbReference>
<evidence type="ECO:0000256" key="2">
    <source>
        <dbReference type="ARBA" id="ARBA00022801"/>
    </source>
</evidence>
<evidence type="ECO:0000259" key="5">
    <source>
        <dbReference type="PROSITE" id="PS51217"/>
    </source>
</evidence>
<dbReference type="Gene3D" id="3.40.50.300">
    <property type="entry name" value="P-loop containing nucleotide triphosphate hydrolases"/>
    <property type="match status" value="1"/>
</dbReference>
<sequence>FTISINYRSSPEILALSNDSINHNKFQFPKEMKPNKPPLHKPRLIIAKNNYKLVDYLVEKVKDVHANGIPYEKIAILFRALKGDKPEIQHYHRLIFNLTKEDIPYEVRGGQTFFEKMHIRDILAFLRFRYDPKGVFAKKYFARI</sequence>
<dbReference type="PANTHER" id="PTHR11070:SF3">
    <property type="entry name" value="DNA 3'-5' HELICASE"/>
    <property type="match status" value="1"/>
</dbReference>
<dbReference type="GO" id="GO:0005829">
    <property type="term" value="C:cytosol"/>
    <property type="evidence" value="ECO:0007669"/>
    <property type="project" value="TreeGrafter"/>
</dbReference>
<dbReference type="PANTHER" id="PTHR11070">
    <property type="entry name" value="UVRD / RECB / PCRA DNA HELICASE FAMILY MEMBER"/>
    <property type="match status" value="1"/>
</dbReference>
<reference evidence="6" key="1">
    <citation type="journal article" date="2014" name="Front. Microbiol.">
        <title>High frequency of phylogenetically diverse reductive dehalogenase-homologous genes in deep subseafloor sedimentary metagenomes.</title>
        <authorList>
            <person name="Kawai M."/>
            <person name="Futagami T."/>
            <person name="Toyoda A."/>
            <person name="Takaki Y."/>
            <person name="Nishi S."/>
            <person name="Hori S."/>
            <person name="Arai W."/>
            <person name="Tsubouchi T."/>
            <person name="Morono Y."/>
            <person name="Uchiyama I."/>
            <person name="Ito T."/>
            <person name="Fujiyama A."/>
            <person name="Inagaki F."/>
            <person name="Takami H."/>
        </authorList>
    </citation>
    <scope>NUCLEOTIDE SEQUENCE</scope>
    <source>
        <strain evidence="6">Expedition CK06-06</strain>
    </source>
</reference>
<accession>X1JMI9</accession>
<dbReference type="GO" id="GO:0005524">
    <property type="term" value="F:ATP binding"/>
    <property type="evidence" value="ECO:0007669"/>
    <property type="project" value="UniProtKB-KW"/>
</dbReference>
<dbReference type="SUPFAM" id="SSF52540">
    <property type="entry name" value="P-loop containing nucleoside triphosphate hydrolases"/>
    <property type="match status" value="1"/>
</dbReference>
<keyword evidence="3" id="KW-0347">Helicase</keyword>
<feature type="domain" description="UvrD-like helicase C-terminal" evidence="5">
    <location>
        <begin position="11"/>
        <end position="144"/>
    </location>
</feature>
<proteinExistence type="predicted"/>
<keyword evidence="2" id="KW-0378">Hydrolase</keyword>
<keyword evidence="4" id="KW-0067">ATP-binding</keyword>
<evidence type="ECO:0000256" key="4">
    <source>
        <dbReference type="ARBA" id="ARBA00022840"/>
    </source>
</evidence>
<protein>
    <recommendedName>
        <fullName evidence="5">UvrD-like helicase C-terminal domain-containing protein</fullName>
    </recommendedName>
</protein>
<dbReference type="Pfam" id="PF13361">
    <property type="entry name" value="UvrD_C"/>
    <property type="match status" value="1"/>
</dbReference>
<dbReference type="GO" id="GO:0003677">
    <property type="term" value="F:DNA binding"/>
    <property type="evidence" value="ECO:0007669"/>
    <property type="project" value="InterPro"/>
</dbReference>
<feature type="non-terminal residue" evidence="6">
    <location>
        <position position="144"/>
    </location>
</feature>
<evidence type="ECO:0000256" key="1">
    <source>
        <dbReference type="ARBA" id="ARBA00022741"/>
    </source>
</evidence>
<dbReference type="GO" id="GO:0016787">
    <property type="term" value="F:hydrolase activity"/>
    <property type="evidence" value="ECO:0007669"/>
    <property type="project" value="UniProtKB-KW"/>
</dbReference>
<dbReference type="AlphaFoldDB" id="X1JMI9"/>
<dbReference type="GO" id="GO:0000725">
    <property type="term" value="P:recombinational repair"/>
    <property type="evidence" value="ECO:0007669"/>
    <property type="project" value="TreeGrafter"/>
</dbReference>
<dbReference type="InterPro" id="IPR027417">
    <property type="entry name" value="P-loop_NTPase"/>
</dbReference>
<evidence type="ECO:0000313" key="6">
    <source>
        <dbReference type="EMBL" id="GAH95946.1"/>
    </source>
</evidence>
<feature type="non-terminal residue" evidence="6">
    <location>
        <position position="1"/>
    </location>
</feature>
<name>X1JMI9_9ZZZZ</name>
<evidence type="ECO:0000256" key="3">
    <source>
        <dbReference type="ARBA" id="ARBA00022806"/>
    </source>
</evidence>
<comment type="caution">
    <text evidence="6">The sequence shown here is derived from an EMBL/GenBank/DDBJ whole genome shotgun (WGS) entry which is preliminary data.</text>
</comment>
<dbReference type="GO" id="GO:0043138">
    <property type="term" value="F:3'-5' DNA helicase activity"/>
    <property type="evidence" value="ECO:0007669"/>
    <property type="project" value="TreeGrafter"/>
</dbReference>
<dbReference type="EMBL" id="BARU01045717">
    <property type="protein sequence ID" value="GAH95946.1"/>
    <property type="molecule type" value="Genomic_DNA"/>
</dbReference>
<keyword evidence="1" id="KW-0547">Nucleotide-binding</keyword>
<organism evidence="6">
    <name type="scientific">marine sediment metagenome</name>
    <dbReference type="NCBI Taxonomy" id="412755"/>
    <lineage>
        <taxon>unclassified sequences</taxon>
        <taxon>metagenomes</taxon>
        <taxon>ecological metagenomes</taxon>
    </lineage>
</organism>
<dbReference type="InterPro" id="IPR014017">
    <property type="entry name" value="DNA_helicase_UvrD-like_C"/>
</dbReference>